<name>Q13MS1_PARXL</name>
<dbReference type="Proteomes" id="UP000001817">
    <property type="component" value="Chromosome 2"/>
</dbReference>
<dbReference type="eggNOG" id="ENOG50317G5">
    <property type="taxonomic scope" value="Bacteria"/>
</dbReference>
<keyword evidence="1" id="KW-0472">Membrane</keyword>
<protein>
    <recommendedName>
        <fullName evidence="4">Transmembrane protein</fullName>
    </recommendedName>
</protein>
<reference evidence="2 3" key="1">
    <citation type="journal article" date="2006" name="Proc. Natl. Acad. Sci. U.S.A.">
        <title>Burkholderia xenovorans LB400 harbors a multi-replicon, 9.73-Mbp genome shaped for versatility.</title>
        <authorList>
            <person name="Chain P.S."/>
            <person name="Denef V.J."/>
            <person name="Konstantinidis K.T."/>
            <person name="Vergez L.M."/>
            <person name="Agullo L."/>
            <person name="Reyes V.L."/>
            <person name="Hauser L."/>
            <person name="Cordova M."/>
            <person name="Gomez L."/>
            <person name="Gonzalez M."/>
            <person name="Land M."/>
            <person name="Lao V."/>
            <person name="Larimer F."/>
            <person name="LiPuma J.J."/>
            <person name="Mahenthiralingam E."/>
            <person name="Malfatti S.A."/>
            <person name="Marx C.J."/>
            <person name="Parnell J.J."/>
            <person name="Ramette A."/>
            <person name="Richardson P."/>
            <person name="Seeger M."/>
            <person name="Smith D."/>
            <person name="Spilker T."/>
            <person name="Sul W.J."/>
            <person name="Tsoi T.V."/>
            <person name="Ulrich L.E."/>
            <person name="Zhulin I.B."/>
            <person name="Tiedje J.M."/>
        </authorList>
    </citation>
    <scope>NUCLEOTIDE SEQUENCE [LARGE SCALE GENOMIC DNA]</scope>
    <source>
        <strain evidence="2 3">LB400</strain>
    </source>
</reference>
<evidence type="ECO:0000256" key="1">
    <source>
        <dbReference type="SAM" id="Phobius"/>
    </source>
</evidence>
<evidence type="ECO:0000313" key="3">
    <source>
        <dbReference type="Proteomes" id="UP000001817"/>
    </source>
</evidence>
<proteinExistence type="predicted"/>
<dbReference type="KEGG" id="bxe:Bxe_B1344"/>
<keyword evidence="1" id="KW-0812">Transmembrane</keyword>
<sequence>MRLSSSRCMRDGGPHPAYHALPASFPDHSIMPTPSRFKAPLILVITFVLLFAGVAVLIGVFGLLVKLFGHG</sequence>
<gene>
    <name evidence="2" type="ORF">Bxe_B1344</name>
</gene>
<dbReference type="EMBL" id="CP000271">
    <property type="protein sequence ID" value="ABE34618.1"/>
    <property type="molecule type" value="Genomic_DNA"/>
</dbReference>
<keyword evidence="3" id="KW-1185">Reference proteome</keyword>
<dbReference type="AlphaFoldDB" id="Q13MS1"/>
<feature type="transmembrane region" description="Helical" evidence="1">
    <location>
        <begin position="41"/>
        <end position="65"/>
    </location>
</feature>
<evidence type="ECO:0000313" key="2">
    <source>
        <dbReference type="EMBL" id="ABE34618.1"/>
    </source>
</evidence>
<accession>Q13MS1</accession>
<organism evidence="2 3">
    <name type="scientific">Paraburkholderia xenovorans (strain LB400)</name>
    <dbReference type="NCBI Taxonomy" id="266265"/>
    <lineage>
        <taxon>Bacteria</taxon>
        <taxon>Pseudomonadati</taxon>
        <taxon>Pseudomonadota</taxon>
        <taxon>Betaproteobacteria</taxon>
        <taxon>Burkholderiales</taxon>
        <taxon>Burkholderiaceae</taxon>
        <taxon>Paraburkholderia</taxon>
    </lineage>
</organism>
<evidence type="ECO:0008006" key="4">
    <source>
        <dbReference type="Google" id="ProtNLM"/>
    </source>
</evidence>
<keyword evidence="1" id="KW-1133">Transmembrane helix</keyword>